<dbReference type="PANTHER" id="PTHR37816:SF1">
    <property type="entry name" value="TOXIN"/>
    <property type="match status" value="1"/>
</dbReference>
<dbReference type="OrthoDB" id="3199600at2"/>
<dbReference type="GO" id="GO:0004017">
    <property type="term" value="F:AMP kinase activity"/>
    <property type="evidence" value="ECO:0007669"/>
    <property type="project" value="UniProtKB-EC"/>
</dbReference>
<dbReference type="InterPro" id="IPR052922">
    <property type="entry name" value="Cytidylate_Kinase-2"/>
</dbReference>
<dbReference type="Proteomes" id="UP000195787">
    <property type="component" value="Unassembled WGS sequence"/>
</dbReference>
<keyword evidence="1" id="KW-0418">Kinase</keyword>
<dbReference type="InterPro" id="IPR027417">
    <property type="entry name" value="P-loop_NTPase"/>
</dbReference>
<accession>A0A1R4G722</accession>
<gene>
    <name evidence="1" type="ORF">CZ674_09420</name>
</gene>
<proteinExistence type="predicted"/>
<dbReference type="AlphaFoldDB" id="A0A1R4G722"/>
<dbReference type="RefSeq" id="WP_143244707.1">
    <property type="nucleotide sequence ID" value="NZ_FUHU01000038.1"/>
</dbReference>
<evidence type="ECO:0000313" key="1">
    <source>
        <dbReference type="EMBL" id="SJM63867.1"/>
    </source>
</evidence>
<dbReference type="Gene3D" id="3.40.50.300">
    <property type="entry name" value="P-loop containing nucleotide triphosphate hydrolases"/>
    <property type="match status" value="1"/>
</dbReference>
<reference evidence="1 2" key="1">
    <citation type="submission" date="2017-02" db="EMBL/GenBank/DDBJ databases">
        <authorList>
            <person name="Peterson S.W."/>
        </authorList>
    </citation>
    <scope>NUCLEOTIDE SEQUENCE [LARGE SCALE GENOMIC DNA]</scope>
    <source>
        <strain evidence="1 2">LMG 22410</strain>
    </source>
</reference>
<keyword evidence="1" id="KW-0808">Transferase</keyword>
<dbReference type="GeneID" id="303173435"/>
<organism evidence="1 2">
    <name type="scientific">Agrococcus casei LMG 22410</name>
    <dbReference type="NCBI Taxonomy" id="1255656"/>
    <lineage>
        <taxon>Bacteria</taxon>
        <taxon>Bacillati</taxon>
        <taxon>Actinomycetota</taxon>
        <taxon>Actinomycetes</taxon>
        <taxon>Micrococcales</taxon>
        <taxon>Microbacteriaceae</taxon>
        <taxon>Agrococcus</taxon>
    </lineage>
</organism>
<dbReference type="PANTHER" id="PTHR37816">
    <property type="entry name" value="YALI0E33011P"/>
    <property type="match status" value="1"/>
</dbReference>
<dbReference type="SUPFAM" id="SSF52540">
    <property type="entry name" value="P-loop containing nucleoside triphosphate hydrolases"/>
    <property type="match status" value="1"/>
</dbReference>
<dbReference type="EC" id="2.7.4.3" evidence="1"/>
<dbReference type="EMBL" id="FUHU01000038">
    <property type="protein sequence ID" value="SJM63867.1"/>
    <property type="molecule type" value="Genomic_DNA"/>
</dbReference>
<keyword evidence="2" id="KW-1185">Reference proteome</keyword>
<protein>
    <submittedName>
        <fullName evidence="1">Adenylate kinase</fullName>
        <ecNumber evidence="1">2.7.4.3</ecNumber>
    </submittedName>
</protein>
<name>A0A1R4G722_9MICO</name>
<evidence type="ECO:0000313" key="2">
    <source>
        <dbReference type="Proteomes" id="UP000195787"/>
    </source>
</evidence>
<sequence length="189" mass="22192">MLHSDDVLPSPPQRVLIAGVTGSGKTTLASRLAPLWHLEHYEIDALFHGPGWTPRPEFLDEVRAFAATERWVTEWQYTSKGTNDILPPRADLAIWLDYPYRVVRQRLLRRTLRRSILRTKLWNGNVEPPPWTQLSATNEESIMRWQTATLTKWRERMPDLEQRFPSMQVVRLGHPRELEHWLQRQPTAS</sequence>